<accession>A0ABX7BTR6</accession>
<name>A0ABX7BTR6_9HYPH</name>
<sequence length="77" mass="8453">MDRRKLIGGMLLLTVFGAMLLLPPLVYVFNQPITHFGIPQIVFYLFAVWLLLITGMALLTRALPPDANGSGPGEGER</sequence>
<evidence type="ECO:0000313" key="2">
    <source>
        <dbReference type="EMBL" id="QQR35181.1"/>
    </source>
</evidence>
<keyword evidence="1" id="KW-0812">Transmembrane</keyword>
<gene>
    <name evidence="2" type="ORF">JI749_12460</name>
</gene>
<evidence type="ECO:0000313" key="3">
    <source>
        <dbReference type="Proteomes" id="UP000595460"/>
    </source>
</evidence>
<keyword evidence="1" id="KW-0472">Membrane</keyword>
<evidence type="ECO:0000256" key="1">
    <source>
        <dbReference type="SAM" id="Phobius"/>
    </source>
</evidence>
<keyword evidence="3" id="KW-1185">Reference proteome</keyword>
<evidence type="ECO:0008006" key="4">
    <source>
        <dbReference type="Google" id="ProtNLM"/>
    </source>
</evidence>
<organism evidence="2 3">
    <name type="scientific">Devosia oryziradicis</name>
    <dbReference type="NCBI Taxonomy" id="2801335"/>
    <lineage>
        <taxon>Bacteria</taxon>
        <taxon>Pseudomonadati</taxon>
        <taxon>Pseudomonadota</taxon>
        <taxon>Alphaproteobacteria</taxon>
        <taxon>Hyphomicrobiales</taxon>
        <taxon>Devosiaceae</taxon>
        <taxon>Devosia</taxon>
    </lineage>
</organism>
<protein>
    <recommendedName>
        <fullName evidence="4">DUF3311 domain-containing protein</fullName>
    </recommendedName>
</protein>
<reference evidence="2 3" key="1">
    <citation type="submission" date="2021-01" db="EMBL/GenBank/DDBJ databases">
        <title>Genome seq and assembly of Devosia sp. G19.</title>
        <authorList>
            <person name="Chhetri G."/>
        </authorList>
    </citation>
    <scope>NUCLEOTIDE SEQUENCE [LARGE SCALE GENOMIC DNA]</scope>
    <source>
        <strain evidence="2 3">G19</strain>
    </source>
</reference>
<dbReference type="Proteomes" id="UP000595460">
    <property type="component" value="Chromosome"/>
</dbReference>
<keyword evidence="1" id="KW-1133">Transmembrane helix</keyword>
<feature type="transmembrane region" description="Helical" evidence="1">
    <location>
        <begin position="41"/>
        <end position="59"/>
    </location>
</feature>
<proteinExistence type="predicted"/>
<feature type="transmembrane region" description="Helical" evidence="1">
    <location>
        <begin position="7"/>
        <end position="29"/>
    </location>
</feature>
<dbReference type="RefSeq" id="WP_201654301.1">
    <property type="nucleotide sequence ID" value="NZ_CP068047.1"/>
</dbReference>
<dbReference type="EMBL" id="CP068047">
    <property type="protein sequence ID" value="QQR35181.1"/>
    <property type="molecule type" value="Genomic_DNA"/>
</dbReference>